<keyword evidence="7" id="KW-0378">Hydrolase</keyword>
<dbReference type="GO" id="GO:0043137">
    <property type="term" value="P:DNA replication, removal of RNA primer"/>
    <property type="evidence" value="ECO:0007669"/>
    <property type="project" value="TreeGrafter"/>
</dbReference>
<dbReference type="PANTHER" id="PTHR10642">
    <property type="entry name" value="RIBONUCLEASE H1"/>
    <property type="match status" value="1"/>
</dbReference>
<proteinExistence type="inferred from homology"/>
<dbReference type="Pfam" id="PF00075">
    <property type="entry name" value="RNase_H"/>
    <property type="match status" value="1"/>
</dbReference>
<name>A0A5C3QPS5_9AGAR</name>
<evidence type="ECO:0000313" key="10">
    <source>
        <dbReference type="EMBL" id="TFL03378.1"/>
    </source>
</evidence>
<evidence type="ECO:0000256" key="7">
    <source>
        <dbReference type="ARBA" id="ARBA00022801"/>
    </source>
</evidence>
<evidence type="ECO:0000256" key="4">
    <source>
        <dbReference type="ARBA" id="ARBA00022722"/>
    </source>
</evidence>
<feature type="domain" description="RNase H type-1" evidence="9">
    <location>
        <begin position="63"/>
        <end position="215"/>
    </location>
</feature>
<dbReference type="STRING" id="1884261.A0A5C3QPS5"/>
<comment type="catalytic activity">
    <reaction evidence="1">
        <text>Endonucleolytic cleavage to 5'-phosphomonoester.</text>
        <dbReference type="EC" id="3.1.26.4"/>
    </reaction>
</comment>
<evidence type="ECO:0000256" key="8">
    <source>
        <dbReference type="SAM" id="MobiDB-lite"/>
    </source>
</evidence>
<evidence type="ECO:0000256" key="3">
    <source>
        <dbReference type="ARBA" id="ARBA00012180"/>
    </source>
</evidence>
<dbReference type="InterPro" id="IPR002156">
    <property type="entry name" value="RNaseH_domain"/>
</dbReference>
<evidence type="ECO:0000256" key="2">
    <source>
        <dbReference type="ARBA" id="ARBA00005300"/>
    </source>
</evidence>
<feature type="compositionally biased region" description="Low complexity" evidence="8">
    <location>
        <begin position="36"/>
        <end position="48"/>
    </location>
</feature>
<dbReference type="EMBL" id="ML178820">
    <property type="protein sequence ID" value="TFL03378.1"/>
    <property type="molecule type" value="Genomic_DNA"/>
</dbReference>
<dbReference type="EC" id="3.1.26.4" evidence="3"/>
<keyword evidence="6" id="KW-0255">Endonuclease</keyword>
<accession>A0A5C3QPS5</accession>
<dbReference type="Proteomes" id="UP000305067">
    <property type="component" value="Unassembled WGS sequence"/>
</dbReference>
<comment type="similarity">
    <text evidence="2">Belongs to the RNase H family.</text>
</comment>
<dbReference type="InterPro" id="IPR050092">
    <property type="entry name" value="RNase_H"/>
</dbReference>
<organism evidence="10 11">
    <name type="scientific">Pterulicium gracile</name>
    <dbReference type="NCBI Taxonomy" id="1884261"/>
    <lineage>
        <taxon>Eukaryota</taxon>
        <taxon>Fungi</taxon>
        <taxon>Dikarya</taxon>
        <taxon>Basidiomycota</taxon>
        <taxon>Agaricomycotina</taxon>
        <taxon>Agaricomycetes</taxon>
        <taxon>Agaricomycetidae</taxon>
        <taxon>Agaricales</taxon>
        <taxon>Pleurotineae</taxon>
        <taxon>Pterulaceae</taxon>
        <taxon>Pterulicium</taxon>
    </lineage>
</organism>
<sequence>MVEEQPVASSSGRNSTRKRVIEARQVRAEGGGGSSLGTTAGESGSNSGSISNARILATTSNSLDEALIVYSDGACKGNGKPGSVAGLGVYFGEGDERNLSERCPGVQTNNRAELIAIIRSIELSPKSAKRLTVKTDSRYSIDCVTKYLPGWIRNNFILSTGQPVKNREVIEYLAELIRMWERRGPGARIELVYVRGHSGEPGNEAADGLANLGVLLPERPKDEEWARKKRWLQAMK</sequence>
<dbReference type="GO" id="GO:0004523">
    <property type="term" value="F:RNA-DNA hybrid ribonuclease activity"/>
    <property type="evidence" value="ECO:0007669"/>
    <property type="project" value="UniProtKB-EC"/>
</dbReference>
<reference evidence="10 11" key="1">
    <citation type="journal article" date="2019" name="Nat. Ecol. Evol.">
        <title>Megaphylogeny resolves global patterns of mushroom evolution.</title>
        <authorList>
            <person name="Varga T."/>
            <person name="Krizsan K."/>
            <person name="Foldi C."/>
            <person name="Dima B."/>
            <person name="Sanchez-Garcia M."/>
            <person name="Sanchez-Ramirez S."/>
            <person name="Szollosi G.J."/>
            <person name="Szarkandi J.G."/>
            <person name="Papp V."/>
            <person name="Albert L."/>
            <person name="Andreopoulos W."/>
            <person name="Angelini C."/>
            <person name="Antonin V."/>
            <person name="Barry K.W."/>
            <person name="Bougher N.L."/>
            <person name="Buchanan P."/>
            <person name="Buyck B."/>
            <person name="Bense V."/>
            <person name="Catcheside P."/>
            <person name="Chovatia M."/>
            <person name="Cooper J."/>
            <person name="Damon W."/>
            <person name="Desjardin D."/>
            <person name="Finy P."/>
            <person name="Geml J."/>
            <person name="Haridas S."/>
            <person name="Hughes K."/>
            <person name="Justo A."/>
            <person name="Karasinski D."/>
            <person name="Kautmanova I."/>
            <person name="Kiss B."/>
            <person name="Kocsube S."/>
            <person name="Kotiranta H."/>
            <person name="LaButti K.M."/>
            <person name="Lechner B.E."/>
            <person name="Liimatainen K."/>
            <person name="Lipzen A."/>
            <person name="Lukacs Z."/>
            <person name="Mihaltcheva S."/>
            <person name="Morgado L.N."/>
            <person name="Niskanen T."/>
            <person name="Noordeloos M.E."/>
            <person name="Ohm R.A."/>
            <person name="Ortiz-Santana B."/>
            <person name="Ovrebo C."/>
            <person name="Racz N."/>
            <person name="Riley R."/>
            <person name="Savchenko A."/>
            <person name="Shiryaev A."/>
            <person name="Soop K."/>
            <person name="Spirin V."/>
            <person name="Szebenyi C."/>
            <person name="Tomsovsky M."/>
            <person name="Tulloss R.E."/>
            <person name="Uehling J."/>
            <person name="Grigoriev I.V."/>
            <person name="Vagvolgyi C."/>
            <person name="Papp T."/>
            <person name="Martin F.M."/>
            <person name="Miettinen O."/>
            <person name="Hibbett D.S."/>
            <person name="Nagy L.G."/>
        </authorList>
    </citation>
    <scope>NUCLEOTIDE SEQUENCE [LARGE SCALE GENOMIC DNA]</scope>
    <source>
        <strain evidence="10 11">CBS 309.79</strain>
    </source>
</reference>
<feature type="region of interest" description="Disordered" evidence="8">
    <location>
        <begin position="1"/>
        <end position="48"/>
    </location>
</feature>
<keyword evidence="5" id="KW-0479">Metal-binding</keyword>
<dbReference type="PANTHER" id="PTHR10642:SF26">
    <property type="entry name" value="RIBONUCLEASE H1"/>
    <property type="match status" value="1"/>
</dbReference>
<dbReference type="GO" id="GO:0046872">
    <property type="term" value="F:metal ion binding"/>
    <property type="evidence" value="ECO:0007669"/>
    <property type="project" value="UniProtKB-KW"/>
</dbReference>
<evidence type="ECO:0000313" key="11">
    <source>
        <dbReference type="Proteomes" id="UP000305067"/>
    </source>
</evidence>
<dbReference type="InterPro" id="IPR036397">
    <property type="entry name" value="RNaseH_sf"/>
</dbReference>
<gene>
    <name evidence="10" type="ORF">BDV98DRAFT_503940</name>
</gene>
<dbReference type="PROSITE" id="PS50879">
    <property type="entry name" value="RNASE_H_1"/>
    <property type="match status" value="1"/>
</dbReference>
<dbReference type="OrthoDB" id="245563at2759"/>
<evidence type="ECO:0000256" key="6">
    <source>
        <dbReference type="ARBA" id="ARBA00022759"/>
    </source>
</evidence>
<dbReference type="CDD" id="cd09280">
    <property type="entry name" value="RNase_HI_eukaryote_like"/>
    <property type="match status" value="1"/>
</dbReference>
<evidence type="ECO:0000256" key="1">
    <source>
        <dbReference type="ARBA" id="ARBA00000077"/>
    </source>
</evidence>
<evidence type="ECO:0000259" key="9">
    <source>
        <dbReference type="PROSITE" id="PS50879"/>
    </source>
</evidence>
<dbReference type="GO" id="GO:0003676">
    <property type="term" value="F:nucleic acid binding"/>
    <property type="evidence" value="ECO:0007669"/>
    <property type="project" value="InterPro"/>
</dbReference>
<evidence type="ECO:0000256" key="5">
    <source>
        <dbReference type="ARBA" id="ARBA00022723"/>
    </source>
</evidence>
<protein>
    <recommendedName>
        <fullName evidence="3">ribonuclease H</fullName>
        <ecNumber evidence="3">3.1.26.4</ecNumber>
    </recommendedName>
</protein>
<keyword evidence="11" id="KW-1185">Reference proteome</keyword>
<dbReference type="SUPFAM" id="SSF53098">
    <property type="entry name" value="Ribonuclease H-like"/>
    <property type="match status" value="1"/>
</dbReference>
<dbReference type="Gene3D" id="3.30.420.10">
    <property type="entry name" value="Ribonuclease H-like superfamily/Ribonuclease H"/>
    <property type="match status" value="1"/>
</dbReference>
<dbReference type="AlphaFoldDB" id="A0A5C3QPS5"/>
<keyword evidence="4" id="KW-0540">Nuclease</keyword>
<dbReference type="InterPro" id="IPR012337">
    <property type="entry name" value="RNaseH-like_sf"/>
</dbReference>